<accession>T1GML6</accession>
<dbReference type="GO" id="GO:0005634">
    <property type="term" value="C:nucleus"/>
    <property type="evidence" value="ECO:0007669"/>
    <property type="project" value="TreeGrafter"/>
</dbReference>
<organism evidence="4 5">
    <name type="scientific">Megaselia scalaris</name>
    <name type="common">Humpbacked fly</name>
    <name type="synonym">Phora scalaris</name>
    <dbReference type="NCBI Taxonomy" id="36166"/>
    <lineage>
        <taxon>Eukaryota</taxon>
        <taxon>Metazoa</taxon>
        <taxon>Ecdysozoa</taxon>
        <taxon>Arthropoda</taxon>
        <taxon>Hexapoda</taxon>
        <taxon>Insecta</taxon>
        <taxon>Pterygota</taxon>
        <taxon>Neoptera</taxon>
        <taxon>Endopterygota</taxon>
        <taxon>Diptera</taxon>
        <taxon>Brachycera</taxon>
        <taxon>Muscomorpha</taxon>
        <taxon>Platypezoidea</taxon>
        <taxon>Phoridae</taxon>
        <taxon>Megaseliini</taxon>
        <taxon>Megaselia</taxon>
    </lineage>
</organism>
<protein>
    <submittedName>
        <fullName evidence="4">Uncharacterized protein</fullName>
    </submittedName>
</protein>
<feature type="compositionally biased region" description="Low complexity" evidence="3">
    <location>
        <begin position="166"/>
        <end position="178"/>
    </location>
</feature>
<feature type="region of interest" description="Disordered" evidence="3">
    <location>
        <begin position="152"/>
        <end position="189"/>
    </location>
</feature>
<dbReference type="GO" id="GO:0019903">
    <property type="term" value="F:protein phosphatase binding"/>
    <property type="evidence" value="ECO:0007669"/>
    <property type="project" value="InterPro"/>
</dbReference>
<proteinExistence type="inferred from homology"/>
<dbReference type="AlphaFoldDB" id="T1GML6"/>
<evidence type="ECO:0000256" key="2">
    <source>
        <dbReference type="ARBA" id="ARBA00023306"/>
    </source>
</evidence>
<keyword evidence="5" id="KW-1185">Reference proteome</keyword>
<dbReference type="Proteomes" id="UP000015102">
    <property type="component" value="Unassembled WGS sequence"/>
</dbReference>
<evidence type="ECO:0000313" key="5">
    <source>
        <dbReference type="Proteomes" id="UP000015102"/>
    </source>
</evidence>
<evidence type="ECO:0000256" key="3">
    <source>
        <dbReference type="SAM" id="MobiDB-lite"/>
    </source>
</evidence>
<evidence type="ECO:0000256" key="1">
    <source>
        <dbReference type="ARBA" id="ARBA00006180"/>
    </source>
</evidence>
<name>T1GML6_MEGSC</name>
<dbReference type="EnsemblMetazoa" id="MESCA004792-RA">
    <property type="protein sequence ID" value="MESCA004792-PA"/>
    <property type="gene ID" value="MESCA004792"/>
</dbReference>
<dbReference type="PANTHER" id="PTHR12634">
    <property type="entry name" value="SIT4 YEAST -ASSOCIATING PROTEIN-RELATED"/>
    <property type="match status" value="1"/>
</dbReference>
<sequence length="189" mass="21352">RAQFNFDKEKDTQKVVIQKIINVFAPKFEKFHEFLLNPPVARTIQTTTGVLAPPFGLTRLQICRLARVLLTTGNETMVQAIANTDFMVTLLNFFKEYCWNNFLHEEVEKCLEHIFASKSCNLDTTIWNSTATDINGTMESDQNAENEIKVQNFEESGGGGGNSQLNSDQTSDSKTTNTDTKEITPLQDY</sequence>
<dbReference type="GO" id="GO:0019888">
    <property type="term" value="F:protein phosphatase regulator activity"/>
    <property type="evidence" value="ECO:0007669"/>
    <property type="project" value="TreeGrafter"/>
</dbReference>
<dbReference type="Pfam" id="PF04499">
    <property type="entry name" value="SAPS"/>
    <property type="match status" value="2"/>
</dbReference>
<dbReference type="GO" id="GO:0005829">
    <property type="term" value="C:cytosol"/>
    <property type="evidence" value="ECO:0007669"/>
    <property type="project" value="TreeGrafter"/>
</dbReference>
<evidence type="ECO:0000313" key="4">
    <source>
        <dbReference type="EnsemblMetazoa" id="MESCA004792-PA"/>
    </source>
</evidence>
<dbReference type="InterPro" id="IPR007587">
    <property type="entry name" value="SAPS"/>
</dbReference>
<dbReference type="STRING" id="36166.T1GML6"/>
<dbReference type="EMBL" id="CAQQ02044700">
    <property type="status" value="NOT_ANNOTATED_CDS"/>
    <property type="molecule type" value="Genomic_DNA"/>
</dbReference>
<dbReference type="PANTHER" id="PTHR12634:SF8">
    <property type="entry name" value="FIERY MOUNTAIN, ISOFORM D"/>
    <property type="match status" value="1"/>
</dbReference>
<keyword evidence="2" id="KW-0131">Cell cycle</keyword>
<reference evidence="4" key="2">
    <citation type="submission" date="2015-06" db="UniProtKB">
        <authorList>
            <consortium name="EnsemblMetazoa"/>
        </authorList>
    </citation>
    <scope>IDENTIFICATION</scope>
</reference>
<comment type="similarity">
    <text evidence="1">Belongs to the SAPS family.</text>
</comment>
<reference evidence="5" key="1">
    <citation type="submission" date="2013-02" db="EMBL/GenBank/DDBJ databases">
        <authorList>
            <person name="Hughes D."/>
        </authorList>
    </citation>
    <scope>NUCLEOTIDE SEQUENCE</scope>
    <source>
        <strain>Durham</strain>
        <strain evidence="5">NC isolate 2 -- Noor lab</strain>
    </source>
</reference>
<dbReference type="HOGENOM" id="CLU_1437841_0_0_1"/>